<evidence type="ECO:0000256" key="2">
    <source>
        <dbReference type="PIRSR" id="PIRSR005965-1"/>
    </source>
</evidence>
<comment type="caution">
    <text evidence="4">The sequence shown here is derived from an EMBL/GenBank/DDBJ whole genome shotgun (WGS) entry which is preliminary data.</text>
</comment>
<dbReference type="STRING" id="1150625.Q75_08605"/>
<evidence type="ECO:0000256" key="1">
    <source>
        <dbReference type="NCBIfam" id="TIGR01796"/>
    </source>
</evidence>
<evidence type="ECO:0000256" key="3">
    <source>
        <dbReference type="PROSITE-ProRule" id="PRU00514"/>
    </source>
</evidence>
<dbReference type="InterPro" id="IPR035959">
    <property type="entry name" value="RutC-like_sf"/>
</dbReference>
<dbReference type="GO" id="GO:0046417">
    <property type="term" value="P:chorismate metabolic process"/>
    <property type="evidence" value="ECO:0007669"/>
    <property type="project" value="TreeGrafter"/>
</dbReference>
<dbReference type="PATRIC" id="fig|1150625.3.peg.1822"/>
<feature type="binding site" evidence="2">
    <location>
        <position position="107"/>
    </location>
    <ligand>
        <name>prephenate</name>
        <dbReference type="ChEBI" id="CHEBI:29934"/>
    </ligand>
</feature>
<dbReference type="OrthoDB" id="9802232at2"/>
<evidence type="ECO:0000313" key="4">
    <source>
        <dbReference type="EMBL" id="KUP06571.1"/>
    </source>
</evidence>
<dbReference type="EMBL" id="LDYG01000028">
    <property type="protein sequence ID" value="KUP06571.1"/>
    <property type="molecule type" value="Genomic_DNA"/>
</dbReference>
<dbReference type="PROSITE" id="PS51167">
    <property type="entry name" value="CHORISMATE_MUT_1"/>
    <property type="match status" value="1"/>
</dbReference>
<dbReference type="UniPathway" id="UPA00120">
    <property type="reaction ID" value="UER00203"/>
</dbReference>
<keyword evidence="5" id="KW-1185">Reference proteome</keyword>
<proteinExistence type="predicted"/>
<dbReference type="Pfam" id="PF07736">
    <property type="entry name" value="CM_1"/>
    <property type="match status" value="1"/>
</dbReference>
<dbReference type="PANTHER" id="PTHR21164">
    <property type="entry name" value="CHORISMATE MUTASE"/>
    <property type="match status" value="1"/>
</dbReference>
<evidence type="ECO:0000313" key="5">
    <source>
        <dbReference type="Proteomes" id="UP000074108"/>
    </source>
</evidence>
<gene>
    <name evidence="4" type="ORF">Q75_08605</name>
</gene>
<organism evidence="4 5">
    <name type="scientific">Bacillus coahuilensis p1.1.43</name>
    <dbReference type="NCBI Taxonomy" id="1150625"/>
    <lineage>
        <taxon>Bacteria</taxon>
        <taxon>Bacillati</taxon>
        <taxon>Bacillota</taxon>
        <taxon>Bacilli</taxon>
        <taxon>Bacillales</taxon>
        <taxon>Bacillaceae</taxon>
        <taxon>Bacillus</taxon>
    </lineage>
</organism>
<keyword evidence="3" id="KW-0413">Isomerase</keyword>
<dbReference type="Proteomes" id="UP000074108">
    <property type="component" value="Unassembled WGS sequence"/>
</dbReference>
<feature type="binding site" evidence="2">
    <location>
        <position position="6"/>
    </location>
    <ligand>
        <name>prephenate</name>
        <dbReference type="ChEBI" id="CHEBI:29934"/>
    </ligand>
</feature>
<reference evidence="4 5" key="1">
    <citation type="journal article" date="2016" name="Front. Microbiol.">
        <title>Microevolution Analysis of Bacillus coahuilensis Unveils Differences in Phosphorus Acquisition Strategies and Their Regulation.</title>
        <authorList>
            <person name="Gomez-Lunar Z."/>
            <person name="Hernandez-Gonzalez I."/>
            <person name="Rodriguez-Torres M.D."/>
            <person name="Souza V."/>
            <person name="Olmedo-Alvarez G."/>
        </authorList>
    </citation>
    <scope>NUCLEOTIDE SEQUENCE [LARGE SCALE GENOMIC DNA]</scope>
    <source>
        <strain evidence="5">p1.1.43</strain>
    </source>
</reference>
<dbReference type="NCBIfam" id="TIGR01796">
    <property type="entry name" value="CM_mono_aroH"/>
    <property type="match status" value="1"/>
</dbReference>
<protein>
    <recommendedName>
        <fullName evidence="1 3">chorismate mutase</fullName>
        <ecNumber evidence="1 3">5.4.99.5</ecNumber>
    </recommendedName>
</protein>
<dbReference type="GO" id="GO:0004106">
    <property type="term" value="F:chorismate mutase activity"/>
    <property type="evidence" value="ECO:0007669"/>
    <property type="project" value="UniProtKB-UniRule"/>
</dbReference>
<dbReference type="PANTHER" id="PTHR21164:SF0">
    <property type="entry name" value="CHORISMATE MUTASE AROH"/>
    <property type="match status" value="1"/>
</dbReference>
<sequence>MIRGVRGATTVGQDNPEEIMDKTKILFETILKKNHILAEDIASVFISTTPDISSAFPAKALRELNGFSYVPVMCMKEMDVPNSLERCIRMMVHVNTQRGQMEIKHVYLEGATHLRSDMTETS</sequence>
<keyword evidence="2 3" id="KW-0028">Amino-acid biosynthesis</keyword>
<dbReference type="EC" id="5.4.99.5" evidence="1 3"/>
<dbReference type="Gene3D" id="3.30.1330.40">
    <property type="entry name" value="RutC-like"/>
    <property type="match status" value="1"/>
</dbReference>
<dbReference type="AlphaFoldDB" id="A0A147K8N4"/>
<accession>A0A147K8N4</accession>
<feature type="binding site" evidence="2">
    <location>
        <position position="89"/>
    </location>
    <ligand>
        <name>prephenate</name>
        <dbReference type="ChEBI" id="CHEBI:29934"/>
    </ligand>
</feature>
<dbReference type="GO" id="GO:0009073">
    <property type="term" value="P:aromatic amino acid family biosynthetic process"/>
    <property type="evidence" value="ECO:0007669"/>
    <property type="project" value="UniProtKB-UniRule"/>
</dbReference>
<dbReference type="CDD" id="cd02185">
    <property type="entry name" value="AroH"/>
    <property type="match status" value="1"/>
</dbReference>
<dbReference type="SUPFAM" id="SSF55298">
    <property type="entry name" value="YjgF-like"/>
    <property type="match status" value="1"/>
</dbReference>
<comment type="catalytic activity">
    <reaction evidence="3">
        <text>chorismate = prephenate</text>
        <dbReference type="Rhea" id="RHEA:13897"/>
        <dbReference type="ChEBI" id="CHEBI:29748"/>
        <dbReference type="ChEBI" id="CHEBI:29934"/>
        <dbReference type="EC" id="5.4.99.5"/>
    </reaction>
</comment>
<dbReference type="GO" id="GO:0008652">
    <property type="term" value="P:amino acid biosynthetic process"/>
    <property type="evidence" value="ECO:0007669"/>
    <property type="project" value="UniProtKB-UniRule"/>
</dbReference>
<dbReference type="RefSeq" id="WP_059282938.1">
    <property type="nucleotide sequence ID" value="NZ_LDYG01000028.1"/>
</dbReference>
<dbReference type="PIRSF" id="PIRSF005965">
    <property type="entry name" value="Chor_mut_AroH"/>
    <property type="match status" value="1"/>
</dbReference>
<dbReference type="InterPro" id="IPR008243">
    <property type="entry name" value="Chorismate_mutase_AroH"/>
</dbReference>
<keyword evidence="2 3" id="KW-0057">Aromatic amino acid biosynthesis</keyword>
<name>A0A147K8N4_9BACI</name>